<dbReference type="InterPro" id="IPR005119">
    <property type="entry name" value="LysR_subst-bd"/>
</dbReference>
<dbReference type="PROSITE" id="PS50931">
    <property type="entry name" value="HTH_LYSR"/>
    <property type="match status" value="1"/>
</dbReference>
<evidence type="ECO:0000313" key="6">
    <source>
        <dbReference type="EMBL" id="GAA2623626.1"/>
    </source>
</evidence>
<proteinExistence type="inferred from homology"/>
<evidence type="ECO:0000313" key="7">
    <source>
        <dbReference type="Proteomes" id="UP001500151"/>
    </source>
</evidence>
<organism evidence="6 7">
    <name type="scientific">Streptomyces vastus</name>
    <dbReference type="NCBI Taxonomy" id="285451"/>
    <lineage>
        <taxon>Bacteria</taxon>
        <taxon>Bacillati</taxon>
        <taxon>Actinomycetota</taxon>
        <taxon>Actinomycetes</taxon>
        <taxon>Kitasatosporales</taxon>
        <taxon>Streptomycetaceae</taxon>
        <taxon>Streptomyces</taxon>
    </lineage>
</organism>
<dbReference type="InterPro" id="IPR036390">
    <property type="entry name" value="WH_DNA-bd_sf"/>
</dbReference>
<dbReference type="EMBL" id="BAAASJ010000011">
    <property type="protein sequence ID" value="GAA2623626.1"/>
    <property type="molecule type" value="Genomic_DNA"/>
</dbReference>
<evidence type="ECO:0000256" key="3">
    <source>
        <dbReference type="ARBA" id="ARBA00023125"/>
    </source>
</evidence>
<evidence type="ECO:0000259" key="5">
    <source>
        <dbReference type="PROSITE" id="PS50931"/>
    </source>
</evidence>
<dbReference type="PANTHER" id="PTHR30419">
    <property type="entry name" value="HTH-TYPE TRANSCRIPTIONAL REGULATOR YBHD"/>
    <property type="match status" value="1"/>
</dbReference>
<keyword evidence="3" id="KW-0238">DNA-binding</keyword>
<sequence length="305" mass="32381">MERRQVEYFLAVAAHRSFTSAAHTLRVAQPSLSHSIRLLERELGTPLFHRLGRGVVLTSAGEAFVEPARQVMRDLETARSVVRTIAGLAGGTLDIVAPTTLAVDPLADLAGAFRGRHPAIDIVIVEPPDAAAVADMVRTGESELGLGDVRTDGKAVETLELCRQEILVVVPRCGRFPQTGPVALGEVARMDLVATARGTATRTLMDQALGGEGGRPRIAVETVHQAAVVPLVLAGAGATLLPRSLAEEAARRGAVALALSPRLVRPVWLMWRHGPLSPAAQAFIDVAREVFARPVSALPEGDKQE</sequence>
<dbReference type="InterPro" id="IPR000847">
    <property type="entry name" value="LysR_HTH_N"/>
</dbReference>
<dbReference type="CDD" id="cd05466">
    <property type="entry name" value="PBP2_LTTR_substrate"/>
    <property type="match status" value="1"/>
</dbReference>
<evidence type="ECO:0000256" key="1">
    <source>
        <dbReference type="ARBA" id="ARBA00009437"/>
    </source>
</evidence>
<name>A0ABN3QDL7_9ACTN</name>
<dbReference type="SUPFAM" id="SSF46785">
    <property type="entry name" value="Winged helix' DNA-binding domain"/>
    <property type="match status" value="1"/>
</dbReference>
<dbReference type="Gene3D" id="3.40.190.290">
    <property type="match status" value="1"/>
</dbReference>
<evidence type="ECO:0000256" key="4">
    <source>
        <dbReference type="ARBA" id="ARBA00023163"/>
    </source>
</evidence>
<keyword evidence="4" id="KW-0804">Transcription</keyword>
<dbReference type="InterPro" id="IPR036388">
    <property type="entry name" value="WH-like_DNA-bd_sf"/>
</dbReference>
<dbReference type="Gene3D" id="1.10.10.10">
    <property type="entry name" value="Winged helix-like DNA-binding domain superfamily/Winged helix DNA-binding domain"/>
    <property type="match status" value="1"/>
</dbReference>
<dbReference type="RefSeq" id="WP_344387638.1">
    <property type="nucleotide sequence ID" value="NZ_BAAASJ010000011.1"/>
</dbReference>
<reference evidence="6 7" key="1">
    <citation type="journal article" date="2019" name="Int. J. Syst. Evol. Microbiol.">
        <title>The Global Catalogue of Microorganisms (GCM) 10K type strain sequencing project: providing services to taxonomists for standard genome sequencing and annotation.</title>
        <authorList>
            <consortium name="The Broad Institute Genomics Platform"/>
            <consortium name="The Broad Institute Genome Sequencing Center for Infectious Disease"/>
            <person name="Wu L."/>
            <person name="Ma J."/>
        </authorList>
    </citation>
    <scope>NUCLEOTIDE SEQUENCE [LARGE SCALE GENOMIC DNA]</scope>
    <source>
        <strain evidence="6 7">JCM 4524</strain>
    </source>
</reference>
<comment type="caution">
    <text evidence="6">The sequence shown here is derived from an EMBL/GenBank/DDBJ whole genome shotgun (WGS) entry which is preliminary data.</text>
</comment>
<keyword evidence="7" id="KW-1185">Reference proteome</keyword>
<dbReference type="Pfam" id="PF03466">
    <property type="entry name" value="LysR_substrate"/>
    <property type="match status" value="1"/>
</dbReference>
<dbReference type="PRINTS" id="PR00039">
    <property type="entry name" value="HTHLYSR"/>
</dbReference>
<dbReference type="Pfam" id="PF00126">
    <property type="entry name" value="HTH_1"/>
    <property type="match status" value="1"/>
</dbReference>
<dbReference type="PANTHER" id="PTHR30419:SF8">
    <property type="entry name" value="NITROGEN ASSIMILATION TRANSCRIPTIONAL ACTIVATOR-RELATED"/>
    <property type="match status" value="1"/>
</dbReference>
<keyword evidence="2" id="KW-0805">Transcription regulation</keyword>
<dbReference type="InterPro" id="IPR050950">
    <property type="entry name" value="HTH-type_LysR_regulators"/>
</dbReference>
<dbReference type="Proteomes" id="UP001500151">
    <property type="component" value="Unassembled WGS sequence"/>
</dbReference>
<gene>
    <name evidence="6" type="ORF">GCM10010307_09170</name>
</gene>
<comment type="similarity">
    <text evidence="1">Belongs to the LysR transcriptional regulatory family.</text>
</comment>
<protein>
    <submittedName>
        <fullName evidence="6">LysR substrate-binding domain-containing protein</fullName>
    </submittedName>
</protein>
<accession>A0ABN3QDL7</accession>
<feature type="domain" description="HTH lysR-type" evidence="5">
    <location>
        <begin position="1"/>
        <end position="58"/>
    </location>
</feature>
<dbReference type="SUPFAM" id="SSF53850">
    <property type="entry name" value="Periplasmic binding protein-like II"/>
    <property type="match status" value="1"/>
</dbReference>
<evidence type="ECO:0000256" key="2">
    <source>
        <dbReference type="ARBA" id="ARBA00023015"/>
    </source>
</evidence>